<sequence length="133" mass="15096">MDPELKERINEAARIAEEFTKIYYDHIDKKKSTQRLYLDSALVVFNGNGVSGVEQIAKFHQELPSTEHTLTTLDAQPILDSAAGKSYLIQASGTVKYNNEKSQAFQQSFLITAHEQKWKIVTDTMRLQNSIYG</sequence>
<dbReference type="Gene3D" id="3.10.450.50">
    <property type="match status" value="1"/>
</dbReference>
<keyword evidence="1 5" id="KW-0813">Transport</keyword>
<evidence type="ECO:0000256" key="5">
    <source>
        <dbReference type="RuleBase" id="RU369002"/>
    </source>
</evidence>
<accession>A0A9J6BM78</accession>
<gene>
    <name evidence="7" type="ORF">PVAND_001000</name>
</gene>
<dbReference type="OrthoDB" id="25408at2759"/>
<dbReference type="GO" id="GO:0005737">
    <property type="term" value="C:cytoplasm"/>
    <property type="evidence" value="ECO:0007669"/>
    <property type="project" value="UniProtKB-SubCell"/>
</dbReference>
<keyword evidence="5" id="KW-0963">Cytoplasm</keyword>
<dbReference type="InterPro" id="IPR018222">
    <property type="entry name" value="Nuclear_transport_factor_2_euk"/>
</dbReference>
<keyword evidence="3 5" id="KW-0539">Nucleus</keyword>
<dbReference type="PROSITE" id="PS50177">
    <property type="entry name" value="NTF2_DOMAIN"/>
    <property type="match status" value="1"/>
</dbReference>
<evidence type="ECO:0000313" key="8">
    <source>
        <dbReference type="Proteomes" id="UP001107558"/>
    </source>
</evidence>
<dbReference type="GO" id="GO:0005634">
    <property type="term" value="C:nucleus"/>
    <property type="evidence" value="ECO:0007669"/>
    <property type="project" value="UniProtKB-SubCell"/>
</dbReference>
<dbReference type="EMBL" id="JADBJN010000003">
    <property type="protein sequence ID" value="KAG5670759.1"/>
    <property type="molecule type" value="Genomic_DNA"/>
</dbReference>
<evidence type="ECO:0000259" key="6">
    <source>
        <dbReference type="PROSITE" id="PS50177"/>
    </source>
</evidence>
<comment type="subcellular location">
    <subcellularLocation>
        <location evidence="5">Cytoplasm</location>
    </subcellularLocation>
    <subcellularLocation>
        <location evidence="5">Nucleus</location>
    </subcellularLocation>
</comment>
<dbReference type="Proteomes" id="UP001107558">
    <property type="component" value="Chromosome 3"/>
</dbReference>
<dbReference type="InterPro" id="IPR032710">
    <property type="entry name" value="NTF2-like_dom_sf"/>
</dbReference>
<dbReference type="CDD" id="cd00780">
    <property type="entry name" value="NTF2"/>
    <property type="match status" value="1"/>
</dbReference>
<comment type="caution">
    <text evidence="7">The sequence shown here is derived from an EMBL/GenBank/DDBJ whole genome shotgun (WGS) entry which is preliminary data.</text>
</comment>
<organism evidence="7 8">
    <name type="scientific">Polypedilum vanderplanki</name>
    <name type="common">Sleeping chironomid midge</name>
    <dbReference type="NCBI Taxonomy" id="319348"/>
    <lineage>
        <taxon>Eukaryota</taxon>
        <taxon>Metazoa</taxon>
        <taxon>Ecdysozoa</taxon>
        <taxon>Arthropoda</taxon>
        <taxon>Hexapoda</taxon>
        <taxon>Insecta</taxon>
        <taxon>Pterygota</taxon>
        <taxon>Neoptera</taxon>
        <taxon>Endopterygota</taxon>
        <taxon>Diptera</taxon>
        <taxon>Nematocera</taxon>
        <taxon>Chironomoidea</taxon>
        <taxon>Chironomidae</taxon>
        <taxon>Chironominae</taxon>
        <taxon>Polypedilum</taxon>
        <taxon>Polypedilum</taxon>
    </lineage>
</organism>
<name>A0A9J6BM78_POLVA</name>
<evidence type="ECO:0000256" key="2">
    <source>
        <dbReference type="ARBA" id="ARBA00022927"/>
    </source>
</evidence>
<keyword evidence="8" id="KW-1185">Reference proteome</keyword>
<comment type="function">
    <text evidence="5">Has a role in nuclear-cytoplasmic transport of proteins and mRNAs.</text>
</comment>
<reference evidence="7" key="1">
    <citation type="submission" date="2021-03" db="EMBL/GenBank/DDBJ databases">
        <title>Chromosome level genome of the anhydrobiotic midge Polypedilum vanderplanki.</title>
        <authorList>
            <person name="Yoshida Y."/>
            <person name="Kikawada T."/>
            <person name="Gusev O."/>
        </authorList>
    </citation>
    <scope>NUCLEOTIDE SEQUENCE</scope>
    <source>
        <strain evidence="7">NIAS01</strain>
        <tissue evidence="7">Whole body or cell culture</tissue>
    </source>
</reference>
<keyword evidence="2 5" id="KW-0653">Protein transport</keyword>
<evidence type="ECO:0000256" key="3">
    <source>
        <dbReference type="ARBA" id="ARBA00023242"/>
    </source>
</evidence>
<dbReference type="FunFam" id="3.10.450.50:FF:000006">
    <property type="entry name" value="NTF2-related export protein 2 isoform 1"/>
    <property type="match status" value="1"/>
</dbReference>
<evidence type="ECO:0000256" key="1">
    <source>
        <dbReference type="ARBA" id="ARBA00022448"/>
    </source>
</evidence>
<dbReference type="InterPro" id="IPR002075">
    <property type="entry name" value="NTF2_dom"/>
</dbReference>
<protein>
    <recommendedName>
        <fullName evidence="4 5">NTF2-related export protein</fullName>
    </recommendedName>
</protein>
<dbReference type="SUPFAM" id="SSF54427">
    <property type="entry name" value="NTF2-like"/>
    <property type="match status" value="1"/>
</dbReference>
<evidence type="ECO:0000256" key="4">
    <source>
        <dbReference type="ARBA" id="ARBA00070836"/>
    </source>
</evidence>
<dbReference type="PANTHER" id="PTHR12612">
    <property type="entry name" value="NUCLEAR TRANSPORT FACTOR 2"/>
    <property type="match status" value="1"/>
</dbReference>
<evidence type="ECO:0000313" key="7">
    <source>
        <dbReference type="EMBL" id="KAG5670759.1"/>
    </source>
</evidence>
<dbReference type="GO" id="GO:0051028">
    <property type="term" value="P:mRNA transport"/>
    <property type="evidence" value="ECO:0007669"/>
    <property type="project" value="UniProtKB-UniRule"/>
</dbReference>
<dbReference type="AlphaFoldDB" id="A0A9J6BM78"/>
<dbReference type="InterPro" id="IPR045875">
    <property type="entry name" value="NTF2"/>
</dbReference>
<dbReference type="GO" id="GO:0006913">
    <property type="term" value="P:nucleocytoplasmic transport"/>
    <property type="evidence" value="ECO:0007669"/>
    <property type="project" value="UniProtKB-UniRule"/>
</dbReference>
<dbReference type="GO" id="GO:0015031">
    <property type="term" value="P:protein transport"/>
    <property type="evidence" value="ECO:0007669"/>
    <property type="project" value="UniProtKB-KW"/>
</dbReference>
<proteinExistence type="predicted"/>
<dbReference type="Pfam" id="PF02136">
    <property type="entry name" value="NTF2"/>
    <property type="match status" value="1"/>
</dbReference>
<feature type="domain" description="NTF2" evidence="6">
    <location>
        <begin position="15"/>
        <end position="127"/>
    </location>
</feature>